<dbReference type="PANTHER" id="PTHR47243:SF1">
    <property type="entry name" value="SIALOADHESIN"/>
    <property type="match status" value="1"/>
</dbReference>
<evidence type="ECO:0000256" key="3">
    <source>
        <dbReference type="ARBA" id="ARBA00023157"/>
    </source>
</evidence>
<dbReference type="GO" id="GO:0005770">
    <property type="term" value="C:late endosome"/>
    <property type="evidence" value="ECO:0007669"/>
    <property type="project" value="TreeGrafter"/>
</dbReference>
<organism evidence="6 7">
    <name type="scientific">Struthio camelus australis</name>
    <dbReference type="NCBI Taxonomy" id="441894"/>
    <lineage>
        <taxon>Eukaryota</taxon>
        <taxon>Metazoa</taxon>
        <taxon>Chordata</taxon>
        <taxon>Craniata</taxon>
        <taxon>Vertebrata</taxon>
        <taxon>Euteleostomi</taxon>
        <taxon>Archelosauria</taxon>
        <taxon>Archosauria</taxon>
        <taxon>Dinosauria</taxon>
        <taxon>Saurischia</taxon>
        <taxon>Theropoda</taxon>
        <taxon>Coelurosauria</taxon>
        <taxon>Aves</taxon>
        <taxon>Palaeognathae</taxon>
        <taxon>Struthioniformes</taxon>
        <taxon>Struthionidae</taxon>
        <taxon>Struthio</taxon>
    </lineage>
</organism>
<evidence type="ECO:0000256" key="2">
    <source>
        <dbReference type="ARBA" id="ARBA00023136"/>
    </source>
</evidence>
<feature type="non-terminal residue" evidence="6">
    <location>
        <position position="551"/>
    </location>
</feature>
<proteinExistence type="predicted"/>
<feature type="domain" description="Ig-like" evidence="5">
    <location>
        <begin position="97"/>
        <end position="180"/>
    </location>
</feature>
<dbReference type="SMART" id="SM00408">
    <property type="entry name" value="IGc2"/>
    <property type="match status" value="4"/>
</dbReference>
<dbReference type="SMART" id="SM00409">
    <property type="entry name" value="IG"/>
    <property type="match status" value="5"/>
</dbReference>
<dbReference type="AlphaFoldDB" id="A0A093I4U0"/>
<gene>
    <name evidence="6" type="ORF">N308_00901</name>
</gene>
<keyword evidence="3" id="KW-1015">Disulfide bond</keyword>
<dbReference type="EMBL" id="KL206829">
    <property type="protein sequence ID" value="KFV86227.1"/>
    <property type="molecule type" value="Genomic_DNA"/>
</dbReference>
<comment type="subcellular location">
    <subcellularLocation>
        <location evidence="1">Membrane</location>
        <topology evidence="1">Single-pass membrane protein</topology>
    </subcellularLocation>
</comment>
<feature type="domain" description="Ig-like" evidence="5">
    <location>
        <begin position="184"/>
        <end position="267"/>
    </location>
</feature>
<feature type="domain" description="Ig-like" evidence="5">
    <location>
        <begin position="273"/>
        <end position="365"/>
    </location>
</feature>
<feature type="domain" description="Ig-like" evidence="5">
    <location>
        <begin position="454"/>
        <end position="550"/>
    </location>
</feature>
<keyword evidence="7" id="KW-1185">Reference proteome</keyword>
<dbReference type="InterPro" id="IPR003598">
    <property type="entry name" value="Ig_sub2"/>
</dbReference>
<evidence type="ECO:0000313" key="7">
    <source>
        <dbReference type="Proteomes" id="UP000053584"/>
    </source>
</evidence>
<keyword evidence="2" id="KW-0472">Membrane</keyword>
<protein>
    <submittedName>
        <fullName evidence="6">Sialoadhesin</fullName>
    </submittedName>
</protein>
<dbReference type="CDD" id="cd00096">
    <property type="entry name" value="Ig"/>
    <property type="match status" value="1"/>
</dbReference>
<dbReference type="GO" id="GO:0075512">
    <property type="term" value="P:clathrin-dependent endocytosis of virus by host cell"/>
    <property type="evidence" value="ECO:0007669"/>
    <property type="project" value="TreeGrafter"/>
</dbReference>
<accession>A0A093I4U0</accession>
<feature type="region of interest" description="Disordered" evidence="4">
    <location>
        <begin position="414"/>
        <end position="434"/>
    </location>
</feature>
<dbReference type="InterPro" id="IPR013783">
    <property type="entry name" value="Ig-like_fold"/>
</dbReference>
<dbReference type="PROSITE" id="PS50835">
    <property type="entry name" value="IG_LIKE"/>
    <property type="match status" value="4"/>
</dbReference>
<evidence type="ECO:0000259" key="5">
    <source>
        <dbReference type="PROSITE" id="PS50835"/>
    </source>
</evidence>
<dbReference type="GO" id="GO:0046790">
    <property type="term" value="F:virion binding"/>
    <property type="evidence" value="ECO:0007669"/>
    <property type="project" value="TreeGrafter"/>
</dbReference>
<dbReference type="Pfam" id="PF13927">
    <property type="entry name" value="Ig_3"/>
    <property type="match status" value="1"/>
</dbReference>
<dbReference type="STRING" id="441894.ENSSCUP00000023442"/>
<dbReference type="InterPro" id="IPR003599">
    <property type="entry name" value="Ig_sub"/>
</dbReference>
<evidence type="ECO:0000256" key="4">
    <source>
        <dbReference type="SAM" id="MobiDB-lite"/>
    </source>
</evidence>
<reference evidence="6 7" key="1">
    <citation type="submission" date="2014-04" db="EMBL/GenBank/DDBJ databases">
        <title>Genome evolution of avian class.</title>
        <authorList>
            <person name="Zhang G."/>
            <person name="Li C."/>
        </authorList>
    </citation>
    <scope>NUCLEOTIDE SEQUENCE [LARGE SCALE GENOMIC DNA]</scope>
    <source>
        <strain evidence="6">BGI_N308</strain>
    </source>
</reference>
<evidence type="ECO:0000256" key="1">
    <source>
        <dbReference type="ARBA" id="ARBA00004167"/>
    </source>
</evidence>
<dbReference type="SUPFAM" id="SSF48726">
    <property type="entry name" value="Immunoglobulin"/>
    <property type="match status" value="5"/>
</dbReference>
<dbReference type="GO" id="GO:0005886">
    <property type="term" value="C:plasma membrane"/>
    <property type="evidence" value="ECO:0007669"/>
    <property type="project" value="TreeGrafter"/>
</dbReference>
<feature type="compositionally biased region" description="Polar residues" evidence="4">
    <location>
        <begin position="415"/>
        <end position="431"/>
    </location>
</feature>
<name>A0A093I4U0_STRCA</name>
<dbReference type="Gene3D" id="2.60.40.10">
    <property type="entry name" value="Immunoglobulins"/>
    <property type="match status" value="5"/>
</dbReference>
<dbReference type="InterPro" id="IPR036179">
    <property type="entry name" value="Ig-like_dom_sf"/>
</dbReference>
<dbReference type="Pfam" id="PF08205">
    <property type="entry name" value="C2-set_2"/>
    <property type="match status" value="1"/>
</dbReference>
<dbReference type="GO" id="GO:0005769">
    <property type="term" value="C:early endosome"/>
    <property type="evidence" value="ECO:0007669"/>
    <property type="project" value="TreeGrafter"/>
</dbReference>
<dbReference type="FunFam" id="2.60.40.10:FF:000921">
    <property type="entry name" value="sialoadhesin isoform X1"/>
    <property type="match status" value="1"/>
</dbReference>
<dbReference type="InterPro" id="IPR013162">
    <property type="entry name" value="CD80_C2-set"/>
</dbReference>
<dbReference type="Pfam" id="PF13895">
    <property type="entry name" value="Ig_2"/>
    <property type="match status" value="2"/>
</dbReference>
<sequence length="551" mass="59516">PTTTANEEVSEGAVSTFVCSTPYACPFGSVTLSWRGYNAQVSSLSTSVQLDTSGVNLRETLTTSFSWKDQSKKLLCEVSLGSKKATGEVVLRVRHAPKDIKVSMNPSTRNVRVGDTVSFTCTVNSSYPPIATYRWYKDGMAVADEQILTIQQVRREDYGRYHCEAKNSVGSGVAPAVTLYVFSAEISISPEAEVREGTTAVLSCNVPGRESWDLSYTWYKNSMWLKEGPAHSLVFHDVAVGDAGYYSCKVQNDLGSVSSQAVSLSVTYPPQTPTIALFQEAQDGKLAIVHCTVDSHPEATMALYHDGNLVATTQSHAAPNQRLSITTSRNSLRLEIRAVVPADSGEYRCTASNAYGNATAARPFTVQRYPMVNHVPWLTEGLLASLGSGVRSPRGRPAPVLKTREEGAEIGRGSRLQTPTLGCPGSLSSAEPTEIQPRPLVVAREPPGSACIPPRLPVMSSFLETQGGHLGIIQCTVESDPEAQLTLRRGEEVIACTWDCHVATNPRVQATSSYNSLKVEIHEVVLEDEGTYVCLARNPQGNASASMDFTA</sequence>
<dbReference type="InterPro" id="IPR013098">
    <property type="entry name" value="Ig_I-set"/>
</dbReference>
<dbReference type="Proteomes" id="UP000053584">
    <property type="component" value="Unassembled WGS sequence"/>
</dbReference>
<dbReference type="Pfam" id="PF07679">
    <property type="entry name" value="I-set"/>
    <property type="match status" value="1"/>
</dbReference>
<feature type="non-terminal residue" evidence="6">
    <location>
        <position position="1"/>
    </location>
</feature>
<dbReference type="PANTHER" id="PTHR47243">
    <property type="entry name" value="SIALOADHESIN"/>
    <property type="match status" value="1"/>
</dbReference>
<dbReference type="InterPro" id="IPR007110">
    <property type="entry name" value="Ig-like_dom"/>
</dbReference>
<evidence type="ECO:0000313" key="6">
    <source>
        <dbReference type="EMBL" id="KFV86227.1"/>
    </source>
</evidence>